<comment type="caution">
    <text evidence="2">The sequence shown here is derived from an EMBL/GenBank/DDBJ whole genome shotgun (WGS) entry which is preliminary data.</text>
</comment>
<dbReference type="PANTHER" id="PTHR11081:SF75">
    <property type="entry name" value="ENDONUCLEASE, PUTATIVE (AFU_ORTHOLOGUE AFUA_3G13260)-RELATED"/>
    <property type="match status" value="1"/>
</dbReference>
<dbReference type="Proteomes" id="UP001385951">
    <property type="component" value="Unassembled WGS sequence"/>
</dbReference>
<name>A0AAW0GD58_9APHY</name>
<dbReference type="GO" id="GO:0017108">
    <property type="term" value="F:5'-flap endonuclease activity"/>
    <property type="evidence" value="ECO:0007669"/>
    <property type="project" value="TreeGrafter"/>
</dbReference>
<accession>A0AAW0GD58</accession>
<dbReference type="SUPFAM" id="SSF88723">
    <property type="entry name" value="PIN domain-like"/>
    <property type="match status" value="1"/>
</dbReference>
<keyword evidence="3" id="KW-1185">Reference proteome</keyword>
<sequence>MATPPPLRVQRLWKLIESSGKTYESLNVLALRCGYFDHPAAKGYRLGVNASDWLRVTHATALAGPAAQLRLLFNQLARLLSTLTNVIFVFDAHPAEDVMLPQHVMDSFITMTAACGFHVHTAPGDALAELGTLSALGKIDAVLTKDVRAFLYGALSVVVPVNLTHIEQVTVYEVHHILAENRITRGDMVLAALMLEFQYHNSNAQPLIVTRALARYGFGDRLLHAIEDFGDEVPLRFIHDWTCEFIDYLRRDPLNYVGSSCETLVSSLPTLFPNLKIARGYVRPVTSTAQVLSTQHWLLTMPDIHGILQMCIKLFSSPTGNLMFERLKPSINTGVAFRALLQETITQDEKCKSLTRLLSTQEPFTSEDSPEIKVEDCRLIHEQWILKIRIVLPVVAVDDVFCLRGASVLYVPAPLVLRARPQCKLQLHSALRIPNPSPNLFDILTGWVDPDIEDPTSINPEVIDLTRVDDDTVIDLTNDDSDSDHA</sequence>
<dbReference type="InterPro" id="IPR006084">
    <property type="entry name" value="XPG/Rad2"/>
</dbReference>
<dbReference type="AlphaFoldDB" id="A0AAW0GD58"/>
<dbReference type="PANTHER" id="PTHR11081">
    <property type="entry name" value="FLAP ENDONUCLEASE FAMILY MEMBER"/>
    <property type="match status" value="1"/>
</dbReference>
<protein>
    <recommendedName>
        <fullName evidence="1">XPG-I domain-containing protein</fullName>
    </recommendedName>
</protein>
<evidence type="ECO:0000259" key="1">
    <source>
        <dbReference type="Pfam" id="PF00867"/>
    </source>
</evidence>
<feature type="domain" description="XPG-I" evidence="1">
    <location>
        <begin position="116"/>
        <end position="195"/>
    </location>
</feature>
<proteinExistence type="predicted"/>
<organism evidence="2 3">
    <name type="scientific">Cerrena zonata</name>
    <dbReference type="NCBI Taxonomy" id="2478898"/>
    <lineage>
        <taxon>Eukaryota</taxon>
        <taxon>Fungi</taxon>
        <taxon>Dikarya</taxon>
        <taxon>Basidiomycota</taxon>
        <taxon>Agaricomycotina</taxon>
        <taxon>Agaricomycetes</taxon>
        <taxon>Polyporales</taxon>
        <taxon>Cerrenaceae</taxon>
        <taxon>Cerrena</taxon>
    </lineage>
</organism>
<reference evidence="2 3" key="1">
    <citation type="submission" date="2022-09" db="EMBL/GenBank/DDBJ databases">
        <authorList>
            <person name="Palmer J.M."/>
        </authorList>
    </citation>
    <scope>NUCLEOTIDE SEQUENCE [LARGE SCALE GENOMIC DNA]</scope>
    <source>
        <strain evidence="2 3">DSM 7382</strain>
    </source>
</reference>
<dbReference type="InterPro" id="IPR006086">
    <property type="entry name" value="XPG-I_dom"/>
</dbReference>
<evidence type="ECO:0000313" key="3">
    <source>
        <dbReference type="Proteomes" id="UP001385951"/>
    </source>
</evidence>
<dbReference type="Gene3D" id="3.40.50.1010">
    <property type="entry name" value="5'-nuclease"/>
    <property type="match status" value="1"/>
</dbReference>
<dbReference type="GO" id="GO:0006974">
    <property type="term" value="P:DNA damage response"/>
    <property type="evidence" value="ECO:0007669"/>
    <property type="project" value="UniProtKB-ARBA"/>
</dbReference>
<dbReference type="EMBL" id="JASBNA010000005">
    <property type="protein sequence ID" value="KAK7691378.1"/>
    <property type="molecule type" value="Genomic_DNA"/>
</dbReference>
<dbReference type="Pfam" id="PF00867">
    <property type="entry name" value="XPG_I"/>
    <property type="match status" value="1"/>
</dbReference>
<evidence type="ECO:0000313" key="2">
    <source>
        <dbReference type="EMBL" id="KAK7691378.1"/>
    </source>
</evidence>
<dbReference type="InterPro" id="IPR029060">
    <property type="entry name" value="PIN-like_dom_sf"/>
</dbReference>
<gene>
    <name evidence="2" type="ORF">QCA50_004777</name>
</gene>